<accession>A0A8T1ZWR9</accession>
<feature type="compositionally biased region" description="Polar residues" evidence="1">
    <location>
        <begin position="277"/>
        <end position="293"/>
    </location>
</feature>
<evidence type="ECO:0000256" key="1">
    <source>
        <dbReference type="SAM" id="MobiDB-lite"/>
    </source>
</evidence>
<dbReference type="InterPro" id="IPR025558">
    <property type="entry name" value="DUF4283"/>
</dbReference>
<dbReference type="InterPro" id="IPR026960">
    <property type="entry name" value="RVT-Znf"/>
</dbReference>
<evidence type="ECO:0000313" key="4">
    <source>
        <dbReference type="Proteomes" id="UP000694251"/>
    </source>
</evidence>
<dbReference type="PANTHER" id="PTHR11440">
    <property type="entry name" value="LECITHIN-CHOLESTEROL ACYLTRANSFERASE-RELATED"/>
    <property type="match status" value="1"/>
</dbReference>
<feature type="compositionally biased region" description="Basic residues" evidence="1">
    <location>
        <begin position="239"/>
        <end position="251"/>
    </location>
</feature>
<feature type="region of interest" description="Disordered" evidence="1">
    <location>
        <begin position="193"/>
        <end position="297"/>
    </location>
</feature>
<dbReference type="Pfam" id="PF03004">
    <property type="entry name" value="Transposase_24"/>
    <property type="match status" value="1"/>
</dbReference>
<dbReference type="CDD" id="cd01650">
    <property type="entry name" value="RT_nLTR_like"/>
    <property type="match status" value="1"/>
</dbReference>
<keyword evidence="3" id="KW-0540">Nuclease</keyword>
<dbReference type="GO" id="GO:0008374">
    <property type="term" value="F:O-acyltransferase activity"/>
    <property type="evidence" value="ECO:0007669"/>
    <property type="project" value="InterPro"/>
</dbReference>
<comment type="caution">
    <text evidence="3">The sequence shown here is derived from an EMBL/GenBank/DDBJ whole genome shotgun (WGS) entry which is preliminary data.</text>
</comment>
<dbReference type="Pfam" id="PF14111">
    <property type="entry name" value="DUF4283"/>
    <property type="match status" value="1"/>
</dbReference>
<evidence type="ECO:0000313" key="3">
    <source>
        <dbReference type="EMBL" id="KAG7563916.1"/>
    </source>
</evidence>
<dbReference type="Pfam" id="PF13966">
    <property type="entry name" value="zf-RVT"/>
    <property type="match status" value="1"/>
</dbReference>
<dbReference type="InterPro" id="IPR000477">
    <property type="entry name" value="RT_dom"/>
</dbReference>
<organism evidence="3 4">
    <name type="scientific">Arabidopsis suecica</name>
    <name type="common">Swedish thale-cress</name>
    <name type="synonym">Cardaminopsis suecica</name>
    <dbReference type="NCBI Taxonomy" id="45249"/>
    <lineage>
        <taxon>Eukaryota</taxon>
        <taxon>Viridiplantae</taxon>
        <taxon>Streptophyta</taxon>
        <taxon>Embryophyta</taxon>
        <taxon>Tracheophyta</taxon>
        <taxon>Spermatophyta</taxon>
        <taxon>Magnoliopsida</taxon>
        <taxon>eudicotyledons</taxon>
        <taxon>Gunneridae</taxon>
        <taxon>Pentapetalae</taxon>
        <taxon>rosids</taxon>
        <taxon>malvids</taxon>
        <taxon>Brassicales</taxon>
        <taxon>Brassicaceae</taxon>
        <taxon>Camelineae</taxon>
        <taxon>Arabidopsis</taxon>
    </lineage>
</organism>
<protein>
    <submittedName>
        <fullName evidence="3">Endonuclease/exonuclease/phosphatase superfamily</fullName>
    </submittedName>
</protein>
<dbReference type="InterPro" id="IPR003386">
    <property type="entry name" value="LACT/PDAT_acylTrfase"/>
</dbReference>
<dbReference type="GO" id="GO:0006629">
    <property type="term" value="P:lipid metabolic process"/>
    <property type="evidence" value="ECO:0007669"/>
    <property type="project" value="InterPro"/>
</dbReference>
<evidence type="ECO:0000259" key="2">
    <source>
        <dbReference type="PROSITE" id="PS50878"/>
    </source>
</evidence>
<name>A0A8T1ZWR9_ARASU</name>
<feature type="region of interest" description="Disordered" evidence="1">
    <location>
        <begin position="2339"/>
        <end position="2363"/>
    </location>
</feature>
<reference evidence="3 4" key="1">
    <citation type="submission" date="2020-12" db="EMBL/GenBank/DDBJ databases">
        <title>Concerted genomic and epigenomic changes stabilize Arabidopsis allopolyploids.</title>
        <authorList>
            <person name="Chen Z."/>
        </authorList>
    </citation>
    <scope>NUCLEOTIDE SEQUENCE [LARGE SCALE GENOMIC DNA]</scope>
    <source>
        <strain evidence="3">As9502</strain>
        <tissue evidence="3">Leaf</tissue>
    </source>
</reference>
<feature type="domain" description="Reverse transcriptase" evidence="2">
    <location>
        <begin position="1247"/>
        <end position="1525"/>
    </location>
</feature>
<dbReference type="EMBL" id="JAEFBJ010000010">
    <property type="protein sequence ID" value="KAG7563916.1"/>
    <property type="molecule type" value="Genomic_DNA"/>
</dbReference>
<keyword evidence="3" id="KW-0255">Endonuclease</keyword>
<dbReference type="PROSITE" id="PS50878">
    <property type="entry name" value="RT_POL"/>
    <property type="match status" value="1"/>
</dbReference>
<proteinExistence type="predicted"/>
<feature type="region of interest" description="Disordered" evidence="1">
    <location>
        <begin position="623"/>
        <end position="655"/>
    </location>
</feature>
<keyword evidence="3" id="KW-0378">Hydrolase</keyword>
<keyword evidence="4" id="KW-1185">Reference proteome</keyword>
<dbReference type="InterPro" id="IPR004252">
    <property type="entry name" value="Probable_transposase_24"/>
</dbReference>
<dbReference type="Pfam" id="PF02450">
    <property type="entry name" value="LCAT"/>
    <property type="match status" value="1"/>
</dbReference>
<feature type="compositionally biased region" description="Polar residues" evidence="1">
    <location>
        <begin position="2343"/>
        <end position="2358"/>
    </location>
</feature>
<dbReference type="Proteomes" id="UP000694251">
    <property type="component" value="Chromosome 10"/>
</dbReference>
<gene>
    <name evidence="3" type="ORF">ISN44_As10g006720</name>
</gene>
<feature type="compositionally biased region" description="Basic residues" evidence="1">
    <location>
        <begin position="625"/>
        <end position="644"/>
    </location>
</feature>
<dbReference type="GO" id="GO:0004519">
    <property type="term" value="F:endonuclease activity"/>
    <property type="evidence" value="ECO:0007669"/>
    <property type="project" value="UniProtKB-KW"/>
</dbReference>
<sequence length="2403" mass="267485">MCQYWNTEEAIAKSSTTSAARMSDCNGLGPHKHVSGPKSFLQVEQEMEVELGRPPTIEEVFIRTHTKKDGHLWIGRRKKSMRHISRTRQLSWLPFMRMMNSLMVLLSNEEDNEIFLQSTVTNDRGEYFGVRSLGVYINGKHEQAALQVEREAEVLRVAASQAAEIKHLTMVKKYLSETDPNLLAFLKSQSTPAADDHSEVQATPTPAANPHGGSQAACISGYQPPSAGLTPVDENSPMAKKKKKGSRRPRPKLPGSSQFARLSSVVGISVKPRDSASGDSPATVSDPGSSSPRTVEVGAPPVASVAAPLTSPSVSSPDLASHVASISGTRNFPPSPSEILPPLISGPPLVTVEASASGPASPEIDGVASPGHFTSAQPTEKALLGLGKKWTSLFDDLSQLQEVGSPTTHISGVPFVLIPDDNIAAAREEFKDFIFAQFQGNPPEMGRVIGVVNALWARSGPRIFVHNIGPGAFLLRVTNPRTRAILLGRNVWNIAGFPMFVSPWSPEFTPDSPPITTATITVELRGVPYLLFNNQSLSRLATAVGKPIGLAPETARKENFEVAKVMVRVDLTKSLPAKIISGFSNGREVEIDVSYPWLPPRCSECSAYGHDFHRCPTRPVIPLTLRRRRTRSRSRPRNRRRSRQGRSSDRGVLASAQNSKLLVAKSKPTQLVWKVKSVEAHEISESMATQAVDDLSAKENFTVAQEEIGSTTKILEWLAVENYGLPTEDVTVSSPAFDSISIESPPPGKEELIAGESNAPFFLVSNKKSGRKDFTREWISIHKPLFGAFLETHIQPINAGRVIRAIPVGWNFLGNFDHHSTARIVVCWDPSVSIVVYQASAQLITCGFFIQSRSLNITVSFAYGHNLPEDRVSLWEEMKWINANSPVNRFPWAVVGDFNQILRTSQHSEYLYQVVDSSGIDDFNFALQDAELFEAQSKGLPFSWWNSQEDSPSAKKIDHALINQSWASLFPDSYADFLEPLQSDHAACFFHVPSMHRSVRKPFKFFQHVMEHPEFLDSVTQAWNPISIQGSSQFKLVRSLRKLKIVLRLLNKRHYSGITQRVKAQAAKVANLQRLLLSSPDAQAAREEHQERALWQTLISAEERFFRQKSRVIWLHLGDRNTSFFHKSVSQRAARNHIHFLCDQNDRKIVDISEIKTFAASYFEGILGSTDLPISPVTVAQLQELLPFRCTDSHAQDLQKPVTPEEIKTVLFSMPLNKSPGPDGFSVEFFRASWDLVGKDFVHAVQEFFRNGRLLKDLNCTIIALIPKVPEACKLGDFRPISCCNLIYKVISKIIANRMKPILQECVSPNQAAFLKGRSLGENVLLASELIRNYQKVACPKSCMVKVDIRKAFDTVCWDFVLKVLSAQNFPPIFCAWIKQCISSPRFSVSINGELAGFFPAEKGLRQGDPISPYLFIMVMEVLSKLLEAAASQGKIQLHPLCSTPLVTHLLFADDLLVFSDGAGNSLTAISEVMINFKRLCGLDMNPSKSEIFFGGYSASEVEALSVLSGIKVGTFPTRYLGLPLNPARISFATLQPFIEKITSKLHAWTVRYLSFAGKIRLISSVIYGMVNFWSAVFNLLKRFYSKVDSICAAFLWKNKVDSAVGARVAWKDVCKPKEEGGLGIRHLEDFQIVFQLKLIWNLFANAGSLWVAWLNGNVFHRYNFWILEESQRLSRTVNCMIKLKPLLKDFLRCEIGNGQRASFWFDHWCDLGPLIDLLGVNGPRQLRISKTALVLNAVQNGDWWMLAARSEAQQSFMTLLTTIPPPNDSNGSDIYLWRRSSGTFDHFFSSKETWEQIRSHTALVPWCKAVWFKEDVPRYSFITWLAMQGRLPTKDRLRAWGLNVTTDCVLCSNGIETHAHLFFDCAFSATIWEDFASRIWPSPPSGLQAIASWILLARSQPSSQAAIIIKLFLQAATYLIWRERNARIFTGISTASTAIQASLDRSLRDRLLSFPGSASSSSSLLAFYFGSHNKTHCSMPPLLRFRKLSSFYEDTVNPKAKQSATVEKPKRRRSGRCSCVDSCCWLIGYLCTAWWLLLFLYHSVPVPAMLQAPESPGTRLSRDGVKALHPVILVPGIVTGGLELWEGRPCAEGLFRKRLWGASFTEILRRPLCWLEHLSLDSETGLDPPGIRVRAVPGLVAADYFAPCYFAWAVLIENLAKIGYEGKNLHMASYDWRLSFHNTEVRDQSLSRLKSKIELMYATNGYNKVVVVPHSVGAIYFLHFLKWVETPLPDGGGGGPGWCAKHIKAVVNIGPAFLGVPKAVSNLLSAEGKDIAFARSLAPGLLDSELLKLQTLEHLMRMSHSWDSIVSLLPKGGEAIWGDLDSHAEEGNNCIHSKRKSPQLSLSSLHRQNYSNKPESRVNEPAKYGRIISFGKRAAELPSSQLSTLNIEVILKNNSIGI</sequence>
<dbReference type="Pfam" id="PF00078">
    <property type="entry name" value="RVT_1"/>
    <property type="match status" value="1"/>
</dbReference>
<dbReference type="OrthoDB" id="1113249at2759"/>